<keyword evidence="2" id="KW-1185">Reference proteome</keyword>
<dbReference type="Proteomes" id="UP000199577">
    <property type="component" value="Unassembled WGS sequence"/>
</dbReference>
<protein>
    <submittedName>
        <fullName evidence="1">Uncharacterized protein</fullName>
    </submittedName>
</protein>
<gene>
    <name evidence="1" type="ORF">SAMN05421747_12211</name>
</gene>
<dbReference type="EMBL" id="FOLL01000022">
    <property type="protein sequence ID" value="SFC73352.1"/>
    <property type="molecule type" value="Genomic_DNA"/>
</dbReference>
<evidence type="ECO:0000313" key="1">
    <source>
        <dbReference type="EMBL" id="SFC73352.1"/>
    </source>
</evidence>
<organism evidence="1 2">
    <name type="scientific">Parapedobacter composti</name>
    <dbReference type="NCBI Taxonomy" id="623281"/>
    <lineage>
        <taxon>Bacteria</taxon>
        <taxon>Pseudomonadati</taxon>
        <taxon>Bacteroidota</taxon>
        <taxon>Sphingobacteriia</taxon>
        <taxon>Sphingobacteriales</taxon>
        <taxon>Sphingobacteriaceae</taxon>
        <taxon>Parapedobacter</taxon>
    </lineage>
</organism>
<accession>A0A1I1LLB7</accession>
<sequence length="82" mass="9634">MEFQFLYGAIKGSQKSAHDRSRMNFNSCMVRLKGRKYITKSYMLLNFNSCMVRLKGKPSRNTFNQSQFQFLYGAIKGRWPPP</sequence>
<name>A0A1I1LLB7_9SPHI</name>
<dbReference type="AlphaFoldDB" id="A0A1I1LLB7"/>
<proteinExistence type="predicted"/>
<reference evidence="1 2" key="1">
    <citation type="submission" date="2016-10" db="EMBL/GenBank/DDBJ databases">
        <authorList>
            <person name="de Groot N.N."/>
        </authorList>
    </citation>
    <scope>NUCLEOTIDE SEQUENCE [LARGE SCALE GENOMIC DNA]</scope>
    <source>
        <strain evidence="1 2">DSM 22900</strain>
    </source>
</reference>
<evidence type="ECO:0000313" key="2">
    <source>
        <dbReference type="Proteomes" id="UP000199577"/>
    </source>
</evidence>